<dbReference type="EMBL" id="SNYS01000005">
    <property type="protein sequence ID" value="TDQ71076.1"/>
    <property type="molecule type" value="Genomic_DNA"/>
</dbReference>
<organism evidence="8 9">
    <name type="scientific">Methanimicrococcus blatticola</name>
    <dbReference type="NCBI Taxonomy" id="91560"/>
    <lineage>
        <taxon>Archaea</taxon>
        <taxon>Methanobacteriati</taxon>
        <taxon>Methanobacteriota</taxon>
        <taxon>Stenosarchaea group</taxon>
        <taxon>Methanomicrobia</taxon>
        <taxon>Methanosarcinales</taxon>
        <taxon>Methanosarcinaceae</taxon>
        <taxon>Methanimicrococcus</taxon>
    </lineage>
</organism>
<dbReference type="InterPro" id="IPR016195">
    <property type="entry name" value="Pol/histidinol_Pase-like"/>
</dbReference>
<feature type="region of interest" description="Disordered" evidence="7">
    <location>
        <begin position="1"/>
        <end position="20"/>
    </location>
</feature>
<dbReference type="AlphaFoldDB" id="A0A484F886"/>
<dbReference type="HAMAP" id="MF_00756">
    <property type="entry name" value="RNase_P_3"/>
    <property type="match status" value="1"/>
</dbReference>
<reference evidence="8 9" key="1">
    <citation type="submission" date="2019-03" db="EMBL/GenBank/DDBJ databases">
        <title>Genomic Encyclopedia of Type Strains, Phase IV (KMG-IV): sequencing the most valuable type-strain genomes for metagenomic binning, comparative biology and taxonomic classification.</title>
        <authorList>
            <person name="Goeker M."/>
        </authorList>
    </citation>
    <scope>NUCLEOTIDE SEQUENCE [LARGE SCALE GENOMIC DNA]</scope>
    <source>
        <strain evidence="8 9">DSM 13328</strain>
    </source>
</reference>
<evidence type="ECO:0000256" key="3">
    <source>
        <dbReference type="ARBA" id="ARBA00022722"/>
    </source>
</evidence>
<dbReference type="GO" id="GO:0030677">
    <property type="term" value="C:ribonuclease P complex"/>
    <property type="evidence" value="ECO:0007669"/>
    <property type="project" value="UniProtKB-UniRule"/>
</dbReference>
<protein>
    <recommendedName>
        <fullName evidence="6">Ribonuclease P protein component 3</fullName>
        <shortName evidence="6">RNase P component 3</shortName>
        <ecNumber evidence="6">3.1.26.5</ecNumber>
    </recommendedName>
    <alternativeName>
        <fullName evidence="6">Rpp30</fullName>
    </alternativeName>
</protein>
<evidence type="ECO:0000256" key="2">
    <source>
        <dbReference type="ARBA" id="ARBA00022694"/>
    </source>
</evidence>
<name>A0A484F886_9EURY</name>
<dbReference type="Gene3D" id="3.20.20.140">
    <property type="entry name" value="Metal-dependent hydrolases"/>
    <property type="match status" value="1"/>
</dbReference>
<comment type="catalytic activity">
    <reaction evidence="6">
        <text>Endonucleolytic cleavage of RNA, removing 5'-extranucleotides from tRNA precursor.</text>
        <dbReference type="EC" id="3.1.26.5"/>
    </reaction>
</comment>
<gene>
    <name evidence="6" type="primary">rnp3</name>
    <name evidence="8" type="ORF">C7391_0175</name>
</gene>
<keyword evidence="1 6" id="KW-0963">Cytoplasm</keyword>
<dbReference type="InterPro" id="IPR002738">
    <property type="entry name" value="RNase_P_p30"/>
</dbReference>
<evidence type="ECO:0000256" key="4">
    <source>
        <dbReference type="ARBA" id="ARBA00022759"/>
    </source>
</evidence>
<dbReference type="GO" id="GO:0004526">
    <property type="term" value="F:ribonuclease P activity"/>
    <property type="evidence" value="ECO:0007669"/>
    <property type="project" value="UniProtKB-UniRule"/>
</dbReference>
<comment type="similarity">
    <text evidence="6">Belongs to the eukaryotic/archaeal RNase P protein component 3 family.</text>
</comment>
<dbReference type="Pfam" id="PF01876">
    <property type="entry name" value="RNase_P_p30"/>
    <property type="match status" value="1"/>
</dbReference>
<proteinExistence type="inferred from homology"/>
<evidence type="ECO:0000313" key="9">
    <source>
        <dbReference type="Proteomes" id="UP000294855"/>
    </source>
</evidence>
<dbReference type="SUPFAM" id="SSF89550">
    <property type="entry name" value="PHP domain-like"/>
    <property type="match status" value="1"/>
</dbReference>
<keyword evidence="4 6" id="KW-0255">Endonuclease</keyword>
<dbReference type="GO" id="GO:0005737">
    <property type="term" value="C:cytoplasm"/>
    <property type="evidence" value="ECO:0007669"/>
    <property type="project" value="UniProtKB-SubCell"/>
</dbReference>
<comment type="caution">
    <text evidence="8">The sequence shown here is derived from an EMBL/GenBank/DDBJ whole genome shotgun (WGS) entry which is preliminary data.</text>
</comment>
<keyword evidence="9" id="KW-1185">Reference proteome</keyword>
<evidence type="ECO:0000256" key="5">
    <source>
        <dbReference type="ARBA" id="ARBA00022801"/>
    </source>
</evidence>
<sequence length="314" mass="34863">MAANNPNSIETGQSNQFDCSVQSNQPVQSKRYFDYVSVNLIEDLCSKAAENLNSDNLDSDDLDSDDLDSDDLFSFTEHVDSFFKKFGFTDVILFKKPGKFDSDFSGVYHSLLNGDGAVRYYNGIEIEAENENALHSLIRKERPNADFIAVRSSDEKVIRAAAESPEADLVIPVTYAAGRAQNGSSNLHVSAGQINHIVAKIARDRKTAFGFDLYPFLQTKGYRRSKLFSDCMEMIPVLNKYNVPVLTISGAISFYDARGPYECEAFGTLLGLSREESAKGVSQFPAEIIERRKKQRSGQIIASGVEILTEDLQD</sequence>
<evidence type="ECO:0000256" key="1">
    <source>
        <dbReference type="ARBA" id="ARBA00022490"/>
    </source>
</evidence>
<comment type="function">
    <text evidence="6">Part of ribonuclease P, a protein complex that generates mature tRNA molecules by cleaving their 5'-ends.</text>
</comment>
<evidence type="ECO:0000313" key="8">
    <source>
        <dbReference type="EMBL" id="TDQ71076.1"/>
    </source>
</evidence>
<dbReference type="RefSeq" id="WP_166627341.1">
    <property type="nucleotide sequence ID" value="NZ_JAHDUW010000001.1"/>
</dbReference>
<dbReference type="GO" id="GO:0001682">
    <property type="term" value="P:tRNA 5'-leader removal"/>
    <property type="evidence" value="ECO:0007669"/>
    <property type="project" value="UniProtKB-UniRule"/>
</dbReference>
<keyword evidence="3 6" id="KW-0540">Nuclease</keyword>
<dbReference type="InterPro" id="IPR023539">
    <property type="entry name" value="RNase_P_comp-3_arc"/>
</dbReference>
<dbReference type="Proteomes" id="UP000294855">
    <property type="component" value="Unassembled WGS sequence"/>
</dbReference>
<keyword evidence="5 6" id="KW-0378">Hydrolase</keyword>
<keyword evidence="2 6" id="KW-0819">tRNA processing</keyword>
<dbReference type="EC" id="3.1.26.5" evidence="6"/>
<comment type="subunit">
    <text evidence="6">Consists of a catalytic RNA component and at least 4-5 protein subunits.</text>
</comment>
<evidence type="ECO:0000256" key="7">
    <source>
        <dbReference type="SAM" id="MobiDB-lite"/>
    </source>
</evidence>
<evidence type="ECO:0000256" key="6">
    <source>
        <dbReference type="HAMAP-Rule" id="MF_00756"/>
    </source>
</evidence>
<accession>A0A484F886</accession>
<comment type="subcellular location">
    <subcellularLocation>
        <location evidence="6">Cytoplasm</location>
    </subcellularLocation>
</comment>